<evidence type="ECO:0000313" key="3">
    <source>
        <dbReference type="Proteomes" id="UP001202281"/>
    </source>
</evidence>
<evidence type="ECO:0000256" key="1">
    <source>
        <dbReference type="SAM" id="SignalP"/>
    </source>
</evidence>
<dbReference type="RefSeq" id="WP_243923764.1">
    <property type="nucleotide sequence ID" value="NZ_JALHLG010000047.1"/>
</dbReference>
<protein>
    <submittedName>
        <fullName evidence="2">Uncharacterized protein</fullName>
    </submittedName>
</protein>
<feature type="signal peptide" evidence="1">
    <location>
        <begin position="1"/>
        <end position="30"/>
    </location>
</feature>
<sequence>MIPVRYALRPVCARALALVLLTGIAAPVLAHEPVLKCVLLDKDTVRCKGGYAEGEDAPGVNVEVIDYAGKTVLARKLGRDSTLTFPRPDTGYYVLFDVGPGSQAIVEHDEIGPPKSRDMARWMRN</sequence>
<gene>
    <name evidence="2" type="ORF">MTR66_18625</name>
</gene>
<organism evidence="2 3">
    <name type="scientific">Novosphingobium beihaiensis</name>
    <dbReference type="NCBI Taxonomy" id="2930389"/>
    <lineage>
        <taxon>Bacteria</taxon>
        <taxon>Pseudomonadati</taxon>
        <taxon>Pseudomonadota</taxon>
        <taxon>Alphaproteobacteria</taxon>
        <taxon>Sphingomonadales</taxon>
        <taxon>Sphingomonadaceae</taxon>
        <taxon>Novosphingobium</taxon>
    </lineage>
</organism>
<accession>A0ABT0BVB8</accession>
<keyword evidence="3" id="KW-1185">Reference proteome</keyword>
<feature type="chain" id="PRO_5046505719" evidence="1">
    <location>
        <begin position="31"/>
        <end position="125"/>
    </location>
</feature>
<comment type="caution">
    <text evidence="2">The sequence shown here is derived from an EMBL/GenBank/DDBJ whole genome shotgun (WGS) entry which is preliminary data.</text>
</comment>
<reference evidence="2 3" key="1">
    <citation type="submission" date="2022-04" db="EMBL/GenBank/DDBJ databases">
        <title>Identification of a novel bacterium isolated from mangrove sediments.</title>
        <authorList>
            <person name="Pan X."/>
        </authorList>
    </citation>
    <scope>NUCLEOTIDE SEQUENCE [LARGE SCALE GENOMIC DNA]</scope>
    <source>
        <strain evidence="2 3">B2638</strain>
    </source>
</reference>
<dbReference type="EMBL" id="JALHLG010000047">
    <property type="protein sequence ID" value="MCJ2188823.1"/>
    <property type="molecule type" value="Genomic_DNA"/>
</dbReference>
<name>A0ABT0BVB8_9SPHN</name>
<dbReference type="Proteomes" id="UP001202281">
    <property type="component" value="Unassembled WGS sequence"/>
</dbReference>
<evidence type="ECO:0000313" key="2">
    <source>
        <dbReference type="EMBL" id="MCJ2188823.1"/>
    </source>
</evidence>
<keyword evidence="1" id="KW-0732">Signal</keyword>
<proteinExistence type="predicted"/>